<protein>
    <submittedName>
        <fullName evidence="1">Uncharacterized protein</fullName>
    </submittedName>
</protein>
<evidence type="ECO:0000313" key="2">
    <source>
        <dbReference type="Proteomes" id="UP000299211"/>
    </source>
</evidence>
<reference evidence="1 2" key="1">
    <citation type="submission" date="2019-04" db="EMBL/GenBank/DDBJ databases">
        <title>Draft genome sequences of Streptomyces avermitilis ATCC 31267.</title>
        <authorList>
            <person name="Komaki H."/>
            <person name="Tamura T."/>
            <person name="Hosoyama A."/>
        </authorList>
    </citation>
    <scope>NUCLEOTIDE SEQUENCE [LARGE SCALE GENOMIC DNA]</scope>
    <source>
        <strain evidence="1 2">ATCC 31267</strain>
    </source>
</reference>
<evidence type="ECO:0000313" key="1">
    <source>
        <dbReference type="EMBL" id="GDY76929.1"/>
    </source>
</evidence>
<dbReference type="EMBL" id="BJHY01000001">
    <property type="protein sequence ID" value="GDY76929.1"/>
    <property type="molecule type" value="Genomic_DNA"/>
</dbReference>
<sequence>MGKQLNLPPAYLLIHRVTLSTIGVLCQLGATVRLRDELEEWLPGFLLEEESAAEA</sequence>
<accession>A0A4D4N029</accession>
<comment type="caution">
    <text evidence="1">The sequence shown here is derived from an EMBL/GenBank/DDBJ whole genome shotgun (WGS) entry which is preliminary data.</text>
</comment>
<dbReference type="Proteomes" id="UP000299211">
    <property type="component" value="Unassembled WGS sequence"/>
</dbReference>
<name>A0A4D4N029_STRAX</name>
<dbReference type="AlphaFoldDB" id="A0A4D4N029"/>
<organism evidence="1 2">
    <name type="scientific">Streptomyces avermitilis</name>
    <dbReference type="NCBI Taxonomy" id="33903"/>
    <lineage>
        <taxon>Bacteria</taxon>
        <taxon>Bacillati</taxon>
        <taxon>Actinomycetota</taxon>
        <taxon>Actinomycetes</taxon>
        <taxon>Kitasatosporales</taxon>
        <taxon>Streptomycetaceae</taxon>
        <taxon>Streptomyces</taxon>
    </lineage>
</organism>
<gene>
    <name evidence="1" type="ORF">SAV31267_064140</name>
</gene>
<proteinExistence type="predicted"/>